<evidence type="ECO:0000256" key="4">
    <source>
        <dbReference type="ARBA" id="ARBA00022989"/>
    </source>
</evidence>
<evidence type="ECO:0000313" key="7">
    <source>
        <dbReference type="EMBL" id="KAA0191926.1"/>
    </source>
</evidence>
<accession>A0A8E0RT24</accession>
<keyword evidence="8" id="KW-1185">Reference proteome</keyword>
<dbReference type="PANTHER" id="PTHR12270:SF25">
    <property type="entry name" value="GLYCOSYLTRANSFERASE-LIKE PROTEIN LARGE"/>
    <property type="match status" value="1"/>
</dbReference>
<sequence length="231" mass="26653">MSLKGKRVGSRILNTLKSILYYQNRVRHDDARCIIRIPNATVLPCQRHPTMTMKTLIHLHLLADSDNRPKVQSSLIKWNLRGVNWTFYNLEDHQSKVDWIPATHAAGISALIKLTLTSVLPTSVEKVTLRGEVVRETIRKYPYIYYKLPCEWNVQIYSGRAAECCPVVWPLRYPDQIDCWSDLYPNVTFRPAKLVHYDTFVKPDDESFKMNLPAIGSGIEKKMTSECLSDM</sequence>
<comment type="subcellular location">
    <subcellularLocation>
        <location evidence="1">Membrane</location>
        <topology evidence="1">Single-pass type II membrane protein</topology>
    </subcellularLocation>
</comment>
<gene>
    <name evidence="7" type="ORF">FBUS_08075</name>
</gene>
<keyword evidence="2" id="KW-0812">Transmembrane</keyword>
<name>A0A8E0RT24_9TREM</name>
<dbReference type="GO" id="GO:0016020">
    <property type="term" value="C:membrane"/>
    <property type="evidence" value="ECO:0007669"/>
    <property type="project" value="UniProtKB-SubCell"/>
</dbReference>
<dbReference type="GO" id="GO:0035269">
    <property type="term" value="P:protein O-linked glycosylation via mannose"/>
    <property type="evidence" value="ECO:0007669"/>
    <property type="project" value="TreeGrafter"/>
</dbReference>
<dbReference type="Proteomes" id="UP000728185">
    <property type="component" value="Unassembled WGS sequence"/>
</dbReference>
<proteinExistence type="predicted"/>
<evidence type="ECO:0000256" key="2">
    <source>
        <dbReference type="ARBA" id="ARBA00022692"/>
    </source>
</evidence>
<keyword evidence="4" id="KW-1133">Transmembrane helix</keyword>
<keyword evidence="6" id="KW-0325">Glycoprotein</keyword>
<dbReference type="GO" id="GO:0015020">
    <property type="term" value="F:glucuronosyltransferase activity"/>
    <property type="evidence" value="ECO:0007669"/>
    <property type="project" value="TreeGrafter"/>
</dbReference>
<keyword evidence="3" id="KW-0735">Signal-anchor</keyword>
<protein>
    <submittedName>
        <fullName evidence="7">Uncharacterized protein</fullName>
    </submittedName>
</protein>
<reference evidence="7" key="1">
    <citation type="submission" date="2019-05" db="EMBL/GenBank/DDBJ databases">
        <title>Annotation for the trematode Fasciolopsis buski.</title>
        <authorList>
            <person name="Choi Y.-J."/>
        </authorList>
    </citation>
    <scope>NUCLEOTIDE SEQUENCE</scope>
    <source>
        <strain evidence="7">HT</strain>
        <tissue evidence="7">Whole worm</tissue>
    </source>
</reference>
<evidence type="ECO:0000256" key="6">
    <source>
        <dbReference type="ARBA" id="ARBA00023180"/>
    </source>
</evidence>
<dbReference type="AlphaFoldDB" id="A0A8E0RT24"/>
<evidence type="ECO:0000313" key="8">
    <source>
        <dbReference type="Proteomes" id="UP000728185"/>
    </source>
</evidence>
<dbReference type="EMBL" id="LUCM01006032">
    <property type="protein sequence ID" value="KAA0191926.1"/>
    <property type="molecule type" value="Genomic_DNA"/>
</dbReference>
<dbReference type="PANTHER" id="PTHR12270">
    <property type="entry name" value="GLYCOSYLTRANSFERASE-RELATED"/>
    <property type="match status" value="1"/>
</dbReference>
<dbReference type="InterPro" id="IPR051292">
    <property type="entry name" value="Xyl/GlcA_transferase"/>
</dbReference>
<evidence type="ECO:0000256" key="1">
    <source>
        <dbReference type="ARBA" id="ARBA00004606"/>
    </source>
</evidence>
<comment type="caution">
    <text evidence="7">The sequence shown here is derived from an EMBL/GenBank/DDBJ whole genome shotgun (WGS) entry which is preliminary data.</text>
</comment>
<dbReference type="GO" id="GO:0042285">
    <property type="term" value="F:xylosyltransferase activity"/>
    <property type="evidence" value="ECO:0007669"/>
    <property type="project" value="TreeGrafter"/>
</dbReference>
<evidence type="ECO:0000256" key="3">
    <source>
        <dbReference type="ARBA" id="ARBA00022968"/>
    </source>
</evidence>
<organism evidence="7 8">
    <name type="scientific">Fasciolopsis buskii</name>
    <dbReference type="NCBI Taxonomy" id="27845"/>
    <lineage>
        <taxon>Eukaryota</taxon>
        <taxon>Metazoa</taxon>
        <taxon>Spiralia</taxon>
        <taxon>Lophotrochozoa</taxon>
        <taxon>Platyhelminthes</taxon>
        <taxon>Trematoda</taxon>
        <taxon>Digenea</taxon>
        <taxon>Plagiorchiida</taxon>
        <taxon>Echinostomata</taxon>
        <taxon>Echinostomatoidea</taxon>
        <taxon>Fasciolidae</taxon>
        <taxon>Fasciolopsis</taxon>
    </lineage>
</organism>
<dbReference type="OrthoDB" id="411524at2759"/>
<keyword evidence="5" id="KW-0472">Membrane</keyword>
<evidence type="ECO:0000256" key="5">
    <source>
        <dbReference type="ARBA" id="ARBA00023136"/>
    </source>
</evidence>